<dbReference type="Proteomes" id="UP000485880">
    <property type="component" value="Unassembled WGS sequence"/>
</dbReference>
<dbReference type="Gene3D" id="3.40.1440.40">
    <property type="match status" value="1"/>
</dbReference>
<comment type="caution">
    <text evidence="1">The sequence shown here is derived from an EMBL/GenBank/DDBJ whole genome shotgun (WGS) entry which is preliminary data.</text>
</comment>
<evidence type="ECO:0008006" key="3">
    <source>
        <dbReference type="Google" id="ProtNLM"/>
    </source>
</evidence>
<dbReference type="EMBL" id="CABFMQ020000099">
    <property type="protein sequence ID" value="VTZ51621.1"/>
    <property type="molecule type" value="Genomic_DNA"/>
</dbReference>
<sequence>MHGYKYVIMSFIIYEKAMSPDPTDKAQPHLPKLITAGFRRMGCWRPTSAGDGIELDFTAERAPGVYAYVVNGVVHYVGSAQSGLHGRFRRYAITKTMRTSRRIRDKILGCFAAGQAVEIYTLVPPSLIWHDLPVDLIAGLEEGLIRSLHPVWNLRSNREVE</sequence>
<organism evidence="1 2">
    <name type="scientific">Methylocella tundrae</name>
    <dbReference type="NCBI Taxonomy" id="227605"/>
    <lineage>
        <taxon>Bacteria</taxon>
        <taxon>Pseudomonadati</taxon>
        <taxon>Pseudomonadota</taxon>
        <taxon>Alphaproteobacteria</taxon>
        <taxon>Hyphomicrobiales</taxon>
        <taxon>Beijerinckiaceae</taxon>
        <taxon>Methylocella</taxon>
    </lineage>
</organism>
<dbReference type="InterPro" id="IPR053748">
    <property type="entry name" value="Host_DNA_Degrad_Endo"/>
</dbReference>
<reference evidence="1 2" key="1">
    <citation type="submission" date="2019-05" db="EMBL/GenBank/DDBJ databases">
        <authorList>
            <person name="Farhan Ul Haque M."/>
        </authorList>
    </citation>
    <scope>NUCLEOTIDE SEQUENCE [LARGE SCALE GENOMIC DNA]</scope>
    <source>
        <strain evidence="1">2</strain>
    </source>
</reference>
<accession>A0A8B6MA48</accession>
<protein>
    <recommendedName>
        <fullName evidence="3">GIY-YIG domain-containing protein</fullName>
    </recommendedName>
</protein>
<evidence type="ECO:0000313" key="2">
    <source>
        <dbReference type="Proteomes" id="UP000485880"/>
    </source>
</evidence>
<dbReference type="AlphaFoldDB" id="A0A8B6MA48"/>
<proteinExistence type="predicted"/>
<name>A0A8B6MA48_METTU</name>
<dbReference type="CDD" id="cd10436">
    <property type="entry name" value="GIY-YIG_EndoII_Hpy188I_like"/>
    <property type="match status" value="1"/>
</dbReference>
<dbReference type="InterPro" id="IPR044556">
    <property type="entry name" value="EndoII-like_GIY-YIG"/>
</dbReference>
<evidence type="ECO:0000313" key="1">
    <source>
        <dbReference type="EMBL" id="VTZ51621.1"/>
    </source>
</evidence>
<gene>
    <name evidence="1" type="ORF">MPC4_400022</name>
</gene>
<keyword evidence="2" id="KW-1185">Reference proteome</keyword>